<name>A0A841Y4Z1_9LIST</name>
<evidence type="ECO:0000259" key="2">
    <source>
        <dbReference type="Pfam" id="PF08906"/>
    </source>
</evidence>
<dbReference type="Proteomes" id="UP000591929">
    <property type="component" value="Unassembled WGS sequence"/>
</dbReference>
<comment type="caution">
    <text evidence="3">The sequence shown here is derived from an EMBL/GenBank/DDBJ whole genome shotgun (WGS) entry which is preliminary data.</text>
</comment>
<dbReference type="Pfam" id="PF08887">
    <property type="entry name" value="GAD-like"/>
    <property type="match status" value="1"/>
</dbReference>
<evidence type="ECO:0000313" key="3">
    <source>
        <dbReference type="EMBL" id="MBC1371387.1"/>
    </source>
</evidence>
<protein>
    <submittedName>
        <fullName evidence="3">DUF1851 domain-containing protein</fullName>
    </submittedName>
</protein>
<sequence length="293" mass="33012">MEHIVMSDFISIDRVTEDMCTKYSGSVPDELLNIWREFGMGTFLGGYLKLINPDDFHDILEEGYFRSEVSIPIFATSMGDIITWEDNRYVRKLNYRMGTFEGIAAGFEFFLDDLASDYFKEKYFDLAQYQEAVEQWGEPAYDECFGYVPLLALGGAEKVENLQKVKLREHILLISALAGPIRGVGIMESAFKIAKEISEQQYTSEDICKYLNSASISVVYQTLKEIAERSLQEENILNEVKAIAMGEREISGKGLGATTMRIIAIATLKELGHSALFDSLDADDKNLVMGAFL</sequence>
<dbReference type="InterPro" id="IPR014983">
    <property type="entry name" value="GAD-rel"/>
</dbReference>
<dbReference type="EMBL" id="JAARPL010000002">
    <property type="protein sequence ID" value="MBC1371387.1"/>
    <property type="molecule type" value="Genomic_DNA"/>
</dbReference>
<evidence type="ECO:0000259" key="1">
    <source>
        <dbReference type="Pfam" id="PF08887"/>
    </source>
</evidence>
<dbReference type="InterPro" id="IPR015002">
    <property type="entry name" value="T6SS_Tdi1_C"/>
</dbReference>
<feature type="domain" description="GAD-related" evidence="1">
    <location>
        <begin position="13"/>
        <end position="87"/>
    </location>
</feature>
<proteinExistence type="predicted"/>
<feature type="domain" description="T6SS immunity protein Tdi1 C-terminal" evidence="2">
    <location>
        <begin position="105"/>
        <end position="177"/>
    </location>
</feature>
<dbReference type="RefSeq" id="WP_185376083.1">
    <property type="nucleotide sequence ID" value="NZ_JAARPL010000002.1"/>
</dbReference>
<evidence type="ECO:0000313" key="4">
    <source>
        <dbReference type="Proteomes" id="UP000591929"/>
    </source>
</evidence>
<dbReference type="AlphaFoldDB" id="A0A841Y4Z1"/>
<accession>A0A841Y4Z1</accession>
<organism evidence="3 4">
    <name type="scientific">Listeria booriae</name>
    <dbReference type="NCBI Taxonomy" id="1552123"/>
    <lineage>
        <taxon>Bacteria</taxon>
        <taxon>Bacillati</taxon>
        <taxon>Bacillota</taxon>
        <taxon>Bacilli</taxon>
        <taxon>Bacillales</taxon>
        <taxon>Listeriaceae</taxon>
        <taxon>Listeria</taxon>
    </lineage>
</organism>
<dbReference type="Pfam" id="PF08906">
    <property type="entry name" value="T6SS_Tdi1_C"/>
    <property type="match status" value="1"/>
</dbReference>
<gene>
    <name evidence="3" type="ORF">HB847_03325</name>
</gene>
<reference evidence="3 4" key="1">
    <citation type="submission" date="2020-03" db="EMBL/GenBank/DDBJ databases">
        <title>Soil Listeria distribution.</title>
        <authorList>
            <person name="Liao J."/>
            <person name="Wiedmann M."/>
        </authorList>
    </citation>
    <scope>NUCLEOTIDE SEQUENCE [LARGE SCALE GENOMIC DNA]</scope>
    <source>
        <strain evidence="3 4">FSL L7-1681</strain>
    </source>
</reference>